<feature type="region of interest" description="Disordered" evidence="1">
    <location>
        <begin position="580"/>
        <end position="614"/>
    </location>
</feature>
<dbReference type="EMBL" id="JAABOA010004445">
    <property type="protein sequence ID" value="KAF9577728.1"/>
    <property type="molecule type" value="Genomic_DNA"/>
</dbReference>
<name>A0A9P6FLA6_9FUNG</name>
<feature type="compositionally biased region" description="Low complexity" evidence="1">
    <location>
        <begin position="589"/>
        <end position="614"/>
    </location>
</feature>
<feature type="region of interest" description="Disordered" evidence="1">
    <location>
        <begin position="255"/>
        <end position="289"/>
    </location>
</feature>
<evidence type="ECO:0000256" key="1">
    <source>
        <dbReference type="SAM" id="MobiDB-lite"/>
    </source>
</evidence>
<dbReference type="InterPro" id="IPR029005">
    <property type="entry name" value="LIM-bd/SEUSS"/>
</dbReference>
<evidence type="ECO:0000313" key="3">
    <source>
        <dbReference type="Proteomes" id="UP000780801"/>
    </source>
</evidence>
<dbReference type="Proteomes" id="UP000780801">
    <property type="component" value="Unassembled WGS sequence"/>
</dbReference>
<sequence length="614" mass="63337">MVIAKFYTIHGRFRYKLTNSSSSESRTFELLATTLPKYYQVNMEAGIREMQLVLDRPLTTVTTNPLTVECPNISFISHYDNGTKGHLRATFSADWRFELLEVTSTEFSEYFQRPGEDSTTSPLLDPKIEGKKKSSSKKSASTKKSLLQSIPESVVNEFGITARVNTHLEVSDVCGKMEELVQHSHQTKQSASDSLVSYSQLLRDQHTAMQNRQGMQLSAINPQTGFVTPLAPMTPFQTVGQNAIMVSHVGQAVQRASSSPRSVKRRPSVGFSPSDSGNATSPNSSPAMEAAQTTVSFAMGMPTLWSQAGGIVTGIGMNQPAGAGLGLTIAESPVQASSVVISSPIQAASMAGVLPASASQVGKGSKRARTASATPTLAAASVTAVNGSKGPNANSVNGGPPSRSKKGGSRKDSSAKRKSSMVEDFGTPVPASISAAATHGMMPTPNVDGTIGANAGGQMVSIAQTSPVPTTHAVAGSGLANEMTVMEQLSPNGQRVLVTHGLAGMGAGVHGMPIATGGLTPGIVGMPPGGDGSPHVYFPALLHSQQSMASVQYGGPGGVGLGGHGVGQVLVQQGGVQQADMGSGGVVGSGPPNTSSSNLDDSSISQSVSVMSNT</sequence>
<protein>
    <submittedName>
        <fullName evidence="2">Uncharacterized protein</fullName>
    </submittedName>
</protein>
<gene>
    <name evidence="2" type="ORF">BGW38_006873</name>
</gene>
<evidence type="ECO:0000313" key="2">
    <source>
        <dbReference type="EMBL" id="KAF9577728.1"/>
    </source>
</evidence>
<dbReference type="PANTHER" id="PTHR10378">
    <property type="entry name" value="LIM DOMAIN-BINDING PROTEIN"/>
    <property type="match status" value="1"/>
</dbReference>
<keyword evidence="3" id="KW-1185">Reference proteome</keyword>
<proteinExistence type="predicted"/>
<dbReference type="OrthoDB" id="774557at2759"/>
<comment type="caution">
    <text evidence="2">The sequence shown here is derived from an EMBL/GenBank/DDBJ whole genome shotgun (WGS) entry which is preliminary data.</text>
</comment>
<reference evidence="2" key="1">
    <citation type="journal article" date="2020" name="Fungal Divers.">
        <title>Resolving the Mortierellaceae phylogeny through synthesis of multi-gene phylogenetics and phylogenomics.</title>
        <authorList>
            <person name="Vandepol N."/>
            <person name="Liber J."/>
            <person name="Desiro A."/>
            <person name="Na H."/>
            <person name="Kennedy M."/>
            <person name="Barry K."/>
            <person name="Grigoriev I.V."/>
            <person name="Miller A.N."/>
            <person name="O'Donnell K."/>
            <person name="Stajich J.E."/>
            <person name="Bonito G."/>
        </authorList>
    </citation>
    <scope>NUCLEOTIDE SEQUENCE</scope>
    <source>
        <strain evidence="2">KOD1015</strain>
    </source>
</reference>
<feature type="region of interest" description="Disordered" evidence="1">
    <location>
        <begin position="382"/>
        <end position="427"/>
    </location>
</feature>
<accession>A0A9P6FLA6</accession>
<feature type="compositionally biased region" description="Polar residues" evidence="1">
    <location>
        <begin position="271"/>
        <end position="289"/>
    </location>
</feature>
<feature type="region of interest" description="Disordered" evidence="1">
    <location>
        <begin position="111"/>
        <end position="146"/>
    </location>
</feature>
<dbReference type="Pfam" id="PF01803">
    <property type="entry name" value="LIM_bind"/>
    <property type="match status" value="1"/>
</dbReference>
<dbReference type="AlphaFoldDB" id="A0A9P6FLA6"/>
<organism evidence="2 3">
    <name type="scientific">Lunasporangiospora selenospora</name>
    <dbReference type="NCBI Taxonomy" id="979761"/>
    <lineage>
        <taxon>Eukaryota</taxon>
        <taxon>Fungi</taxon>
        <taxon>Fungi incertae sedis</taxon>
        <taxon>Mucoromycota</taxon>
        <taxon>Mortierellomycotina</taxon>
        <taxon>Mortierellomycetes</taxon>
        <taxon>Mortierellales</taxon>
        <taxon>Mortierellaceae</taxon>
        <taxon>Lunasporangiospora</taxon>
    </lineage>
</organism>